<dbReference type="InterPro" id="IPR036034">
    <property type="entry name" value="PDZ_sf"/>
</dbReference>
<evidence type="ECO:0000256" key="11">
    <source>
        <dbReference type="ARBA" id="ARBA00023136"/>
    </source>
</evidence>
<evidence type="ECO:0000256" key="9">
    <source>
        <dbReference type="ARBA" id="ARBA00022989"/>
    </source>
</evidence>
<dbReference type="GO" id="GO:0046872">
    <property type="term" value="F:metal ion binding"/>
    <property type="evidence" value="ECO:0007669"/>
    <property type="project" value="UniProtKB-KW"/>
</dbReference>
<comment type="subcellular location">
    <subcellularLocation>
        <location evidence="3">Cell membrane</location>
        <topology evidence="3">Single-pass membrane protein</topology>
    </subcellularLocation>
    <subcellularLocation>
        <location evidence="2">Membrane</location>
        <topology evidence="2">Multi-pass membrane protein</topology>
    </subcellularLocation>
</comment>
<evidence type="ECO:0000256" key="5">
    <source>
        <dbReference type="ARBA" id="ARBA00022670"/>
    </source>
</evidence>
<dbReference type="NCBIfam" id="TIGR00054">
    <property type="entry name" value="RIP metalloprotease RseP"/>
    <property type="match status" value="1"/>
</dbReference>
<dbReference type="CDD" id="cd06163">
    <property type="entry name" value="S2P-M50_PDZ_RseP-like"/>
    <property type="match status" value="1"/>
</dbReference>
<dbReference type="Pfam" id="PF02163">
    <property type="entry name" value="Peptidase_M50"/>
    <property type="match status" value="1"/>
</dbReference>
<protein>
    <recommendedName>
        <fullName evidence="12">Zinc metalloprotease</fullName>
        <ecNumber evidence="12">3.4.24.-</ecNumber>
    </recommendedName>
</protein>
<evidence type="ECO:0000256" key="2">
    <source>
        <dbReference type="ARBA" id="ARBA00004141"/>
    </source>
</evidence>
<organism evidence="14 15">
    <name type="scientific">Staphylococcus argensis</name>
    <dbReference type="NCBI Taxonomy" id="1607738"/>
    <lineage>
        <taxon>Bacteria</taxon>
        <taxon>Bacillati</taxon>
        <taxon>Bacillota</taxon>
        <taxon>Bacilli</taxon>
        <taxon>Bacillales</taxon>
        <taxon>Staphylococcaceae</taxon>
        <taxon>Staphylococcus</taxon>
    </lineage>
</organism>
<accession>A0A2K4FGE0</accession>
<evidence type="ECO:0000256" key="6">
    <source>
        <dbReference type="ARBA" id="ARBA00022692"/>
    </source>
</evidence>
<evidence type="ECO:0000313" key="14">
    <source>
        <dbReference type="EMBL" id="POA10363.1"/>
    </source>
</evidence>
<proteinExistence type="inferred from homology"/>
<gene>
    <name evidence="14" type="primary">rseP</name>
    <name evidence="14" type="ORF">CD039_03555</name>
</gene>
<reference evidence="14 15" key="1">
    <citation type="submission" date="2017-08" db="EMBL/GenBank/DDBJ databases">
        <title>Draft genome sequences of 64 type strains of genus Staph aureus.</title>
        <authorList>
            <person name="Cole K."/>
            <person name="Golubchik T."/>
            <person name="Russell J."/>
            <person name="Foster D."/>
            <person name="Llewelyn M."/>
            <person name="Wilson D."/>
            <person name="Crook D."/>
            <person name="Paul J."/>
        </authorList>
    </citation>
    <scope>NUCLEOTIDE SEQUENCE [LARGE SCALE GENOMIC DNA]</scope>
    <source>
        <strain evidence="14 15">DSM 29875</strain>
    </source>
</reference>
<keyword evidence="10 12" id="KW-0482">Metalloprotease</keyword>
<keyword evidence="5 14" id="KW-0645">Protease</keyword>
<dbReference type="InterPro" id="IPR001478">
    <property type="entry name" value="PDZ"/>
</dbReference>
<keyword evidence="11 12" id="KW-0472">Membrane</keyword>
<dbReference type="InterPro" id="IPR041489">
    <property type="entry name" value="PDZ_6"/>
</dbReference>
<feature type="transmembrane region" description="Helical" evidence="12">
    <location>
        <begin position="402"/>
        <end position="420"/>
    </location>
</feature>
<feature type="transmembrane region" description="Helical" evidence="12">
    <location>
        <begin position="172"/>
        <end position="196"/>
    </location>
</feature>
<evidence type="ECO:0000259" key="13">
    <source>
        <dbReference type="PROSITE" id="PS50106"/>
    </source>
</evidence>
<dbReference type="PROSITE" id="PS50106">
    <property type="entry name" value="PDZ"/>
    <property type="match status" value="1"/>
</dbReference>
<keyword evidence="8 12" id="KW-0862">Zinc</keyword>
<dbReference type="GO" id="GO:0006508">
    <property type="term" value="P:proteolysis"/>
    <property type="evidence" value="ECO:0007669"/>
    <property type="project" value="UniProtKB-KW"/>
</dbReference>
<dbReference type="InterPro" id="IPR008915">
    <property type="entry name" value="Peptidase_M50"/>
</dbReference>
<dbReference type="InterPro" id="IPR004387">
    <property type="entry name" value="Pept_M50_Zn"/>
</dbReference>
<comment type="cofactor">
    <cofactor evidence="1 12">
        <name>Zn(2+)</name>
        <dbReference type="ChEBI" id="CHEBI:29105"/>
    </cofactor>
</comment>
<dbReference type="GeneID" id="98297416"/>
<keyword evidence="6 12" id="KW-0812">Transmembrane</keyword>
<dbReference type="PANTHER" id="PTHR42837:SF2">
    <property type="entry name" value="MEMBRANE METALLOPROTEASE ARASP2, CHLOROPLASTIC-RELATED"/>
    <property type="match status" value="1"/>
</dbReference>
<comment type="similarity">
    <text evidence="4 12">Belongs to the peptidase M50B family.</text>
</comment>
<dbReference type="SUPFAM" id="SSF50156">
    <property type="entry name" value="PDZ domain-like"/>
    <property type="match status" value="1"/>
</dbReference>
<dbReference type="EC" id="3.4.24.-" evidence="12"/>
<dbReference type="AlphaFoldDB" id="A0A2K4FGE0"/>
<keyword evidence="7 12" id="KW-0378">Hydrolase</keyword>
<dbReference type="CDD" id="cd23081">
    <property type="entry name" value="cpPDZ_EcRseP-like"/>
    <property type="match status" value="1"/>
</dbReference>
<comment type="caution">
    <text evidence="14">The sequence shown here is derived from an EMBL/GenBank/DDBJ whole genome shotgun (WGS) entry which is preliminary data.</text>
</comment>
<dbReference type="Pfam" id="PF17820">
    <property type="entry name" value="PDZ_6"/>
    <property type="match status" value="1"/>
</dbReference>
<keyword evidence="12" id="KW-0479">Metal-binding</keyword>
<evidence type="ECO:0000313" key="15">
    <source>
        <dbReference type="Proteomes" id="UP000242712"/>
    </source>
</evidence>
<dbReference type="PANTHER" id="PTHR42837">
    <property type="entry name" value="REGULATOR OF SIGMA-E PROTEASE RSEP"/>
    <property type="match status" value="1"/>
</dbReference>
<feature type="transmembrane region" description="Helical" evidence="12">
    <location>
        <begin position="351"/>
        <end position="372"/>
    </location>
</feature>
<feature type="domain" description="PDZ" evidence="13">
    <location>
        <begin position="191"/>
        <end position="254"/>
    </location>
</feature>
<dbReference type="GO" id="GO:0004222">
    <property type="term" value="F:metalloendopeptidase activity"/>
    <property type="evidence" value="ECO:0007669"/>
    <property type="project" value="InterPro"/>
</dbReference>
<dbReference type="Gene3D" id="2.30.42.10">
    <property type="match status" value="1"/>
</dbReference>
<feature type="transmembrane region" description="Helical" evidence="12">
    <location>
        <begin position="312"/>
        <end position="331"/>
    </location>
</feature>
<keyword evidence="9 12" id="KW-1133">Transmembrane helix</keyword>
<dbReference type="Proteomes" id="UP000242712">
    <property type="component" value="Unassembled WGS sequence"/>
</dbReference>
<sequence length="428" mass="48107">MSYLVTIIAFIIVFGVLVTVHEYGHMFFAKRAGIMCPEFAIGMGPKILSFRKNETLYTIRLLPVGGYVRMAGDGLEEPPVQPGMHVKIKLNKNDEITHIILDDHHKFQQIEAIEVKKCDFKEGLFIEGITAYDEERHHFNIADKAFFVENGSLVQIAPKHRQFTYKKPYQKFLALIAGPLFNFLLTLVLFIGLAYYQGTPTNGIADVAKDSPAEKAGLHSGDKIVKVGDYKVTDQKSLRSATDKIKENATHVTVKRDGKEKTFKITPKKETEQLTKTKKETHYRLGIQAETEHTAFKPILEGFERTIIAGKLIFTAIVSLIASIFTGHFSFDMLNGPVGIYHQVDSVVKTGIFNLINFTALLSVNLGLMNLLPIPALDGGRILFVIYEAIFRKPLNKKAETVMLAIGAVFVLIIMILVTWNDIQRYFL</sequence>
<evidence type="ECO:0000256" key="3">
    <source>
        <dbReference type="ARBA" id="ARBA00004162"/>
    </source>
</evidence>
<evidence type="ECO:0000256" key="10">
    <source>
        <dbReference type="ARBA" id="ARBA00023049"/>
    </source>
</evidence>
<dbReference type="SMART" id="SM00228">
    <property type="entry name" value="PDZ"/>
    <property type="match status" value="1"/>
</dbReference>
<evidence type="ECO:0000256" key="4">
    <source>
        <dbReference type="ARBA" id="ARBA00007931"/>
    </source>
</evidence>
<keyword evidence="15" id="KW-1185">Reference proteome</keyword>
<dbReference type="RefSeq" id="WP_103371592.1">
    <property type="nucleotide sequence ID" value="NZ_CBCRVO010000001.1"/>
</dbReference>
<evidence type="ECO:0000256" key="8">
    <source>
        <dbReference type="ARBA" id="ARBA00022833"/>
    </source>
</evidence>
<evidence type="ECO:0000256" key="1">
    <source>
        <dbReference type="ARBA" id="ARBA00001947"/>
    </source>
</evidence>
<dbReference type="EMBL" id="PPPX01000001">
    <property type="protein sequence ID" value="POA10363.1"/>
    <property type="molecule type" value="Genomic_DNA"/>
</dbReference>
<name>A0A2K4FGE0_9STAP</name>
<evidence type="ECO:0000256" key="7">
    <source>
        <dbReference type="ARBA" id="ARBA00022801"/>
    </source>
</evidence>
<evidence type="ECO:0000256" key="12">
    <source>
        <dbReference type="RuleBase" id="RU362031"/>
    </source>
</evidence>
<dbReference type="OrthoDB" id="9782003at2"/>
<dbReference type="GO" id="GO:0016020">
    <property type="term" value="C:membrane"/>
    <property type="evidence" value="ECO:0007669"/>
    <property type="project" value="UniProtKB-SubCell"/>
</dbReference>